<evidence type="ECO:0000259" key="23">
    <source>
        <dbReference type="PROSITE" id="PS50862"/>
    </source>
</evidence>
<protein>
    <recommendedName>
        <fullName evidence="21">Lysine--tRNA ligase</fullName>
        <ecNumber evidence="21">6.1.1.6</ecNumber>
    </recommendedName>
    <alternativeName>
        <fullName evidence="21">Lysyl-tRNA synthetase</fullName>
        <shortName evidence="21">LysRS</shortName>
    </alternativeName>
</protein>
<dbReference type="InterPro" id="IPR004364">
    <property type="entry name" value="Aa-tRNA-synt_II"/>
</dbReference>
<dbReference type="Gene3D" id="2.40.50.140">
    <property type="entry name" value="Nucleic acid-binding proteins"/>
    <property type="match status" value="1"/>
</dbReference>
<evidence type="ECO:0000256" key="22">
    <source>
        <dbReference type="SAM" id="Phobius"/>
    </source>
</evidence>
<evidence type="ECO:0000313" key="25">
    <source>
        <dbReference type="Proteomes" id="UP000293342"/>
    </source>
</evidence>
<dbReference type="Gene3D" id="3.30.930.10">
    <property type="entry name" value="Bira Bifunctional Protein, Domain 2"/>
    <property type="match status" value="1"/>
</dbReference>
<evidence type="ECO:0000256" key="2">
    <source>
        <dbReference type="ARBA" id="ARBA00005270"/>
    </source>
</evidence>
<feature type="transmembrane region" description="Helical" evidence="22">
    <location>
        <begin position="65"/>
        <end position="90"/>
    </location>
</feature>
<dbReference type="InterPro" id="IPR045864">
    <property type="entry name" value="aa-tRNA-synth_II/BPL/LPL"/>
</dbReference>
<dbReference type="OrthoDB" id="9801152at2"/>
<keyword evidence="8 22" id="KW-0812">Transmembrane</keyword>
<sequence>MSTTVDTAALPAESRARTRSVGVLKPLDDRWPDRFAATMFVFAALAAIVALVPPWRNYFAGAEDIVSMLTIPIVPSLVYAALLTAMGVALRRRLRAAWWLLVLWWLVLPELARIASLIDGGSLIQIAGFVLILGVLVIAWRARPQFAARRVPGSLLLAIVSFLVGGAVVLIGGAALVHRFGNASDFASAAQFVFSEMLTDVGWAAPDEAVTAPFWVHGLIGISGASVVLISAQLLFRAPKQTRTLDIADEARIRTLLRDFGDADSLGYFATRRDKSAIWDTGSPATARAGVSYRPIGSVSLASGNPVGDPEHWPAAIAKWREDARSNGLSLAVMGAGEEGAAAYAEAGLTAYEIGDEAVLDLRTFSLNGPGMKAVRQSVSRLQRRGYTTRVMRHSALTADEFAALTVAAGSWRGDGGDERGFSMALGRLEDSLDGACVLVRADDADGNLRGFLSFVPWGRTGLSLDLMRRDPTADNGLVELMVAGLAEQGAALGIGRLSLNFAMFREAFERGEELGAGPVARLWRQALLLASRNWQLESLYRSNAKYLPVWQPRFMCFEYTSDLPRVGTAAGSAEGFLTRPSLTMLRGKSGQNGESTLDTADADHAAAVAALIPAPPDPLAEAMSLQKLPEQVRVRREKLERIRASGIDPYPVTYPRTHTMAEVEADAGVLPPGTSTGTRVSVAGRVILKRDHGRLGFAKLRDGSGDLQLMVDLAAVGQETFDFWRHEIDLGDHVGATGEMITTLRGELSVRAESLRLTSKAIRPLPDKFKGMVDPEARIRARYVDLIVRPAARDIAYTRATVVRSVRESLHARGFTEVETPVLQSIHGGANARPFETHINAYDLDLYLRIATELHLKRLLVGGMEKVFEVGRQFRNEGVDFKHNPEFTSLEVYETYGDYNTMRILTQEIIQEAATAVYGSPLARRTDANGKTVEYDLSGDWPVKSICEAVSEALGEEVTADTPIEKLRGHADKLGLEYAGDTTWGPLLEEIYEELCESTTTTPVFYQDFPKENAPLTRPHRSDPRLAEKWDLVIFAAEQGTAYSELVDPVDQRARLVAQSLLAAAGDPEAMQVDEDFLEALEYGMPPTGGMGMGIDRLVMNLTGLSIRDTILFPLVRPSG</sequence>
<dbReference type="GO" id="GO:0005829">
    <property type="term" value="C:cytosol"/>
    <property type="evidence" value="ECO:0007669"/>
    <property type="project" value="TreeGrafter"/>
</dbReference>
<evidence type="ECO:0000256" key="9">
    <source>
        <dbReference type="ARBA" id="ARBA00022723"/>
    </source>
</evidence>
<dbReference type="Pfam" id="PF09924">
    <property type="entry name" value="LPG_synthase_C"/>
    <property type="match status" value="1"/>
</dbReference>
<dbReference type="NCBIfam" id="NF002821">
    <property type="entry name" value="PRK02983.1"/>
    <property type="match status" value="1"/>
</dbReference>
<evidence type="ECO:0000256" key="18">
    <source>
        <dbReference type="ARBA" id="ARBA00024681"/>
    </source>
</evidence>
<evidence type="ECO:0000256" key="17">
    <source>
        <dbReference type="ARBA" id="ARBA00023268"/>
    </source>
</evidence>
<evidence type="ECO:0000256" key="6">
    <source>
        <dbReference type="ARBA" id="ARBA00022598"/>
    </source>
</evidence>
<evidence type="ECO:0000256" key="20">
    <source>
        <dbReference type="ARBA" id="ARBA00048573"/>
    </source>
</evidence>
<dbReference type="InterPro" id="IPR024320">
    <property type="entry name" value="LPG_synthase_C"/>
</dbReference>
<name>A0A4R0IV74_9ACTN</name>
<feature type="transmembrane region" description="Helical" evidence="22">
    <location>
        <begin position="97"/>
        <end position="116"/>
    </location>
</feature>
<comment type="cofactor">
    <cofactor evidence="21">
        <name>Mg(2+)</name>
        <dbReference type="ChEBI" id="CHEBI:18420"/>
    </cofactor>
    <text evidence="21">Binds 3 Mg(2+) ions per subunit.</text>
</comment>
<dbReference type="GO" id="GO:0046677">
    <property type="term" value="P:response to antibiotic"/>
    <property type="evidence" value="ECO:0007669"/>
    <property type="project" value="UniProtKB-KW"/>
</dbReference>
<dbReference type="PANTHER" id="PTHR42918">
    <property type="entry name" value="LYSYL-TRNA SYNTHETASE"/>
    <property type="match status" value="1"/>
</dbReference>
<keyword evidence="9 21" id="KW-0479">Metal-binding</keyword>
<dbReference type="GO" id="GO:0000287">
    <property type="term" value="F:magnesium ion binding"/>
    <property type="evidence" value="ECO:0007669"/>
    <property type="project" value="UniProtKB-UniRule"/>
</dbReference>
<dbReference type="InterPro" id="IPR002313">
    <property type="entry name" value="Lys-tRNA-ligase_II"/>
</dbReference>
<feature type="transmembrane region" description="Helical" evidence="22">
    <location>
        <begin position="35"/>
        <end position="53"/>
    </location>
</feature>
<dbReference type="Pfam" id="PF00152">
    <property type="entry name" value="tRNA-synt_2"/>
    <property type="match status" value="1"/>
</dbReference>
<keyword evidence="10 21" id="KW-0547">Nucleotide-binding</keyword>
<evidence type="ECO:0000256" key="4">
    <source>
        <dbReference type="ARBA" id="ARBA00009968"/>
    </source>
</evidence>
<keyword evidence="17" id="KW-0511">Multifunctional enzyme</keyword>
<evidence type="ECO:0000313" key="24">
    <source>
        <dbReference type="EMBL" id="TCC36710.1"/>
    </source>
</evidence>
<evidence type="ECO:0000256" key="14">
    <source>
        <dbReference type="ARBA" id="ARBA00023098"/>
    </source>
</evidence>
<organism evidence="24 25">
    <name type="scientific">Kribbella capetownensis</name>
    <dbReference type="NCBI Taxonomy" id="1572659"/>
    <lineage>
        <taxon>Bacteria</taxon>
        <taxon>Bacillati</taxon>
        <taxon>Actinomycetota</taxon>
        <taxon>Actinomycetes</taxon>
        <taxon>Propionibacteriales</taxon>
        <taxon>Kribbellaceae</taxon>
        <taxon>Kribbella</taxon>
    </lineage>
</organism>
<evidence type="ECO:0000256" key="21">
    <source>
        <dbReference type="HAMAP-Rule" id="MF_00252"/>
    </source>
</evidence>
<dbReference type="PROSITE" id="PS50862">
    <property type="entry name" value="AA_TRNA_LIGASE_II"/>
    <property type="match status" value="1"/>
</dbReference>
<keyword evidence="15 21" id="KW-0030">Aminoacyl-tRNA synthetase</keyword>
<dbReference type="GO" id="GO:0005886">
    <property type="term" value="C:plasma membrane"/>
    <property type="evidence" value="ECO:0007669"/>
    <property type="project" value="UniProtKB-SubCell"/>
</dbReference>
<evidence type="ECO:0000256" key="10">
    <source>
        <dbReference type="ARBA" id="ARBA00022741"/>
    </source>
</evidence>
<comment type="similarity">
    <text evidence="3 21">Belongs to the class-II aminoacyl-tRNA synthetase family.</text>
</comment>
<keyword evidence="6 21" id="KW-0436">Ligase</keyword>
<evidence type="ECO:0000256" key="8">
    <source>
        <dbReference type="ARBA" id="ARBA00022692"/>
    </source>
</evidence>
<dbReference type="InterPro" id="IPR012340">
    <property type="entry name" value="NA-bd_OB-fold"/>
</dbReference>
<feature type="domain" description="Aminoacyl-transfer RNA synthetases class-II family profile" evidence="23">
    <location>
        <begin position="803"/>
        <end position="1119"/>
    </location>
</feature>
<keyword evidence="21" id="KW-0963">Cytoplasm</keyword>
<evidence type="ECO:0000256" key="12">
    <source>
        <dbReference type="ARBA" id="ARBA00022917"/>
    </source>
</evidence>
<comment type="catalytic activity">
    <reaction evidence="20 21">
        <text>tRNA(Lys) + L-lysine + ATP = L-lysyl-tRNA(Lys) + AMP + diphosphate</text>
        <dbReference type="Rhea" id="RHEA:20792"/>
        <dbReference type="Rhea" id="RHEA-COMP:9696"/>
        <dbReference type="Rhea" id="RHEA-COMP:9697"/>
        <dbReference type="ChEBI" id="CHEBI:30616"/>
        <dbReference type="ChEBI" id="CHEBI:32551"/>
        <dbReference type="ChEBI" id="CHEBI:33019"/>
        <dbReference type="ChEBI" id="CHEBI:78442"/>
        <dbReference type="ChEBI" id="CHEBI:78529"/>
        <dbReference type="ChEBI" id="CHEBI:456215"/>
        <dbReference type="EC" id="6.1.1.6"/>
    </reaction>
</comment>
<evidence type="ECO:0000256" key="1">
    <source>
        <dbReference type="ARBA" id="ARBA00004651"/>
    </source>
</evidence>
<evidence type="ECO:0000256" key="16">
    <source>
        <dbReference type="ARBA" id="ARBA00023251"/>
    </source>
</evidence>
<dbReference type="EMBL" id="SJKD01000016">
    <property type="protein sequence ID" value="TCC36710.1"/>
    <property type="molecule type" value="Genomic_DNA"/>
</dbReference>
<comment type="subcellular location">
    <subcellularLocation>
        <location evidence="1">Cell membrane</location>
        <topology evidence="1">Multi-pass membrane protein</topology>
    </subcellularLocation>
    <subcellularLocation>
        <location evidence="21">Cytoplasm</location>
    </subcellularLocation>
</comment>
<dbReference type="InterPro" id="IPR004365">
    <property type="entry name" value="NA-bd_OB_tRNA"/>
</dbReference>
<proteinExistence type="inferred from homology"/>
<dbReference type="GO" id="GO:0050071">
    <property type="term" value="F:phosphatidylglycerol lysyltransferase activity"/>
    <property type="evidence" value="ECO:0007669"/>
    <property type="project" value="UniProtKB-EC"/>
</dbReference>
<feature type="binding site" evidence="21">
    <location>
        <position position="1039"/>
    </location>
    <ligand>
        <name>Mg(2+)</name>
        <dbReference type="ChEBI" id="CHEBI:18420"/>
        <label>2</label>
    </ligand>
</feature>
<evidence type="ECO:0000256" key="7">
    <source>
        <dbReference type="ARBA" id="ARBA00022679"/>
    </source>
</evidence>
<evidence type="ECO:0000256" key="19">
    <source>
        <dbReference type="ARBA" id="ARBA00047540"/>
    </source>
</evidence>
<dbReference type="InterPro" id="IPR044136">
    <property type="entry name" value="Lys-tRNA-ligase_II_N"/>
</dbReference>
<dbReference type="GO" id="GO:0006430">
    <property type="term" value="P:lysyl-tRNA aminoacylation"/>
    <property type="evidence" value="ECO:0007669"/>
    <property type="project" value="UniProtKB-UniRule"/>
</dbReference>
<keyword evidence="24" id="KW-0012">Acyltransferase</keyword>
<evidence type="ECO:0000256" key="3">
    <source>
        <dbReference type="ARBA" id="ARBA00008226"/>
    </source>
</evidence>
<dbReference type="InterPro" id="IPR018149">
    <property type="entry name" value="Lys-tRNA-synth_II_C"/>
</dbReference>
<dbReference type="Pfam" id="PF16995">
    <property type="entry name" value="tRNA-synt_2_TM"/>
    <property type="match status" value="1"/>
</dbReference>
<dbReference type="PRINTS" id="PR00982">
    <property type="entry name" value="TRNASYNTHLYS"/>
</dbReference>
<dbReference type="GO" id="GO:0005524">
    <property type="term" value="F:ATP binding"/>
    <property type="evidence" value="ECO:0007669"/>
    <property type="project" value="UniProtKB-UniRule"/>
</dbReference>
<keyword evidence="14" id="KW-0443">Lipid metabolism</keyword>
<feature type="transmembrane region" description="Helical" evidence="22">
    <location>
        <begin position="122"/>
        <end position="142"/>
    </location>
</feature>
<evidence type="ECO:0000256" key="13">
    <source>
        <dbReference type="ARBA" id="ARBA00022989"/>
    </source>
</evidence>
<gene>
    <name evidence="24" type="primary">lysX</name>
    <name evidence="21" type="synonym">lysS</name>
    <name evidence="24" type="ORF">E0H75_41360</name>
</gene>
<dbReference type="GO" id="GO:0006629">
    <property type="term" value="P:lipid metabolic process"/>
    <property type="evidence" value="ECO:0007669"/>
    <property type="project" value="UniProtKB-KW"/>
</dbReference>
<dbReference type="SUPFAM" id="SSF50249">
    <property type="entry name" value="Nucleic acid-binding proteins"/>
    <property type="match status" value="1"/>
</dbReference>
<dbReference type="InterPro" id="IPR006195">
    <property type="entry name" value="aa-tRNA-synth_II"/>
</dbReference>
<evidence type="ECO:0000256" key="11">
    <source>
        <dbReference type="ARBA" id="ARBA00022840"/>
    </source>
</evidence>
<dbReference type="GO" id="GO:0004824">
    <property type="term" value="F:lysine-tRNA ligase activity"/>
    <property type="evidence" value="ECO:0007669"/>
    <property type="project" value="UniProtKB-UniRule"/>
</dbReference>
<feature type="binding site" evidence="21">
    <location>
        <position position="1039"/>
    </location>
    <ligand>
        <name>Mg(2+)</name>
        <dbReference type="ChEBI" id="CHEBI:18420"/>
        <label>1</label>
    </ligand>
</feature>
<comment type="subunit">
    <text evidence="21">Homodimer.</text>
</comment>
<dbReference type="PANTHER" id="PTHR42918:SF15">
    <property type="entry name" value="LYSINE--TRNA LIGASE, CHLOROPLASTIC_MITOCHONDRIAL"/>
    <property type="match status" value="1"/>
</dbReference>
<dbReference type="NCBIfam" id="TIGR00499">
    <property type="entry name" value="lysS_bact"/>
    <property type="match status" value="1"/>
</dbReference>
<dbReference type="NCBIfam" id="NF001756">
    <property type="entry name" value="PRK00484.1"/>
    <property type="match status" value="1"/>
</dbReference>
<dbReference type="CDD" id="cd04322">
    <property type="entry name" value="LysRS_N"/>
    <property type="match status" value="1"/>
</dbReference>
<keyword evidence="11 21" id="KW-0067">ATP-binding</keyword>
<keyword evidence="25" id="KW-1185">Reference proteome</keyword>
<accession>A0A4R0IV74</accession>
<dbReference type="RefSeq" id="WP_131519200.1">
    <property type="nucleotide sequence ID" value="NZ_SJKD01000016.1"/>
</dbReference>
<dbReference type="Proteomes" id="UP000293342">
    <property type="component" value="Unassembled WGS sequence"/>
</dbReference>
<keyword evidence="16" id="KW-0046">Antibiotic resistance</keyword>
<comment type="catalytic activity">
    <reaction evidence="19">
        <text>L-lysyl-tRNA(Lys) + a 1,2-diacyl-sn-glycero-3-phospho-(1'-sn-glycerol) = a 1,2-diacyl-sn-glycero-3-phospho-1'-(3'-O-L-lysyl)-sn-glycerol + tRNA(Lys)</text>
        <dbReference type="Rhea" id="RHEA:10668"/>
        <dbReference type="Rhea" id="RHEA-COMP:9696"/>
        <dbReference type="Rhea" id="RHEA-COMP:9697"/>
        <dbReference type="ChEBI" id="CHEBI:64716"/>
        <dbReference type="ChEBI" id="CHEBI:75792"/>
        <dbReference type="ChEBI" id="CHEBI:78442"/>
        <dbReference type="ChEBI" id="CHEBI:78529"/>
        <dbReference type="EC" id="2.3.2.3"/>
    </reaction>
</comment>
<comment type="caution">
    <text evidence="24">The sequence shown here is derived from an EMBL/GenBank/DDBJ whole genome shotgun (WGS) entry which is preliminary data.</text>
</comment>
<keyword evidence="7 24" id="KW-0808">Transferase</keyword>
<dbReference type="InterPro" id="IPR031553">
    <property type="entry name" value="tRNA-synt_2_TM"/>
</dbReference>
<dbReference type="HAMAP" id="MF_00252">
    <property type="entry name" value="Lys_tRNA_synth_class2"/>
    <property type="match status" value="1"/>
</dbReference>
<comment type="function">
    <text evidence="18">Catalyzes the production of L-lysyl-tRNA(Lys)transfer and the transfer of a lysyl group from L-lysyl-tRNA(Lys) to membrane-bound phosphatidylglycerol (PG), which produces lysylphosphatidylglycerol (LPG), one of the components of the bacterial membrane with a positive net charge. LPG synthesis contributes to the resistance to cationic antimicrobial peptides (CAMPs) and likely protects M.tuberculosis against the CAMPs produced by competiting microorganisms (bacteriocins). In fact, the modification of anionic phosphatidylglycerol with positively charged L-lysine results in repulsion of the peptides.</text>
</comment>
<keyword evidence="13 22" id="KW-1133">Transmembrane helix</keyword>
<evidence type="ECO:0000256" key="5">
    <source>
        <dbReference type="ARBA" id="ARBA00022475"/>
    </source>
</evidence>
<reference evidence="24 25" key="1">
    <citation type="submission" date="2019-02" db="EMBL/GenBank/DDBJ databases">
        <title>Kribbella capetownensis sp. nov. and Kribbella speibonae sp. nov., isolated from soil.</title>
        <authorList>
            <person name="Curtis S.M."/>
            <person name="Norton I."/>
            <person name="Everest G.J."/>
            <person name="Meyers P.R."/>
        </authorList>
    </citation>
    <scope>NUCLEOTIDE SEQUENCE [LARGE SCALE GENOMIC DNA]</scope>
    <source>
        <strain evidence="24 25">YM53</strain>
    </source>
</reference>
<dbReference type="Pfam" id="PF01336">
    <property type="entry name" value="tRNA_anti-codon"/>
    <property type="match status" value="1"/>
</dbReference>
<keyword evidence="5" id="KW-1003">Cell membrane</keyword>
<dbReference type="AlphaFoldDB" id="A0A4R0IV74"/>
<keyword evidence="21" id="KW-0460">Magnesium</keyword>
<comment type="similarity">
    <text evidence="2">In the N-terminal section; belongs to the LPG synthetase family.</text>
</comment>
<dbReference type="GO" id="GO:0000049">
    <property type="term" value="F:tRNA binding"/>
    <property type="evidence" value="ECO:0007669"/>
    <property type="project" value="TreeGrafter"/>
</dbReference>
<dbReference type="SUPFAM" id="SSF55681">
    <property type="entry name" value="Class II aaRS and biotin synthetases"/>
    <property type="match status" value="1"/>
</dbReference>
<keyword evidence="22" id="KW-0472">Membrane</keyword>
<evidence type="ECO:0000256" key="15">
    <source>
        <dbReference type="ARBA" id="ARBA00023146"/>
    </source>
</evidence>
<dbReference type="EC" id="6.1.1.6" evidence="21"/>
<feature type="binding site" evidence="21">
    <location>
        <position position="1032"/>
    </location>
    <ligand>
        <name>Mg(2+)</name>
        <dbReference type="ChEBI" id="CHEBI:18420"/>
        <label>1</label>
    </ligand>
</feature>
<comment type="similarity">
    <text evidence="4">In the C-terminal section; belongs to the class-II aminoacyl-tRNA synthetase family.</text>
</comment>
<dbReference type="FunFam" id="2.40.50.140:FF:000024">
    <property type="entry name" value="Lysine--tRNA ligase"/>
    <property type="match status" value="1"/>
</dbReference>
<keyword evidence="12 21" id="KW-0648">Protein biosynthesis</keyword>
<feature type="transmembrane region" description="Helical" evidence="22">
    <location>
        <begin position="154"/>
        <end position="177"/>
    </location>
</feature>